<name>X1VSE5_9ZZZZ</name>
<dbReference type="AlphaFoldDB" id="X1VSE5"/>
<sequence>MTATIKEIAGDKYVLWGASWSLYTAKVRPYLIKKGIDYVEICPSHPHFMEHIVPTVGYITH</sequence>
<accession>X1VSE5</accession>
<feature type="non-terminal residue" evidence="1">
    <location>
        <position position="61"/>
    </location>
</feature>
<evidence type="ECO:0000313" key="1">
    <source>
        <dbReference type="EMBL" id="GAJ23637.1"/>
    </source>
</evidence>
<reference evidence="1" key="1">
    <citation type="journal article" date="2014" name="Front. Microbiol.">
        <title>High frequency of phylogenetically diverse reductive dehalogenase-homologous genes in deep subseafloor sedimentary metagenomes.</title>
        <authorList>
            <person name="Kawai M."/>
            <person name="Futagami T."/>
            <person name="Toyoda A."/>
            <person name="Takaki Y."/>
            <person name="Nishi S."/>
            <person name="Hori S."/>
            <person name="Arai W."/>
            <person name="Tsubouchi T."/>
            <person name="Morono Y."/>
            <person name="Uchiyama I."/>
            <person name="Ito T."/>
            <person name="Fujiyama A."/>
            <person name="Inagaki F."/>
            <person name="Takami H."/>
        </authorList>
    </citation>
    <scope>NUCLEOTIDE SEQUENCE</scope>
    <source>
        <strain evidence="1">Expedition CK06-06</strain>
    </source>
</reference>
<dbReference type="EMBL" id="BARW01037248">
    <property type="protein sequence ID" value="GAJ23637.1"/>
    <property type="molecule type" value="Genomic_DNA"/>
</dbReference>
<proteinExistence type="predicted"/>
<comment type="caution">
    <text evidence="1">The sequence shown here is derived from an EMBL/GenBank/DDBJ whole genome shotgun (WGS) entry which is preliminary data.</text>
</comment>
<organism evidence="1">
    <name type="scientific">marine sediment metagenome</name>
    <dbReference type="NCBI Taxonomy" id="412755"/>
    <lineage>
        <taxon>unclassified sequences</taxon>
        <taxon>metagenomes</taxon>
        <taxon>ecological metagenomes</taxon>
    </lineage>
</organism>
<protein>
    <submittedName>
        <fullName evidence="1">Uncharacterized protein</fullName>
    </submittedName>
</protein>
<gene>
    <name evidence="1" type="ORF">S12H4_57562</name>
</gene>